<protein>
    <recommendedName>
        <fullName evidence="3">ABC-type xenobiotic transporter</fullName>
        <ecNumber evidence="3">7.6.2.2</ecNumber>
    </recommendedName>
</protein>
<evidence type="ECO:0000256" key="5">
    <source>
        <dbReference type="ARBA" id="ARBA00022692"/>
    </source>
</evidence>
<keyword evidence="6" id="KW-0677">Repeat</keyword>
<dbReference type="EMBL" id="KV005783">
    <property type="protein sequence ID" value="KZV33463.1"/>
    <property type="molecule type" value="Genomic_DNA"/>
</dbReference>
<feature type="transmembrane region" description="Helical" evidence="13">
    <location>
        <begin position="147"/>
        <end position="168"/>
    </location>
</feature>
<dbReference type="InterPro" id="IPR036640">
    <property type="entry name" value="ABC1_TM_sf"/>
</dbReference>
<keyword evidence="17" id="KW-1185">Reference proteome</keyword>
<dbReference type="GO" id="GO:0005524">
    <property type="term" value="F:ATP binding"/>
    <property type="evidence" value="ECO:0007669"/>
    <property type="project" value="UniProtKB-KW"/>
</dbReference>
<dbReference type="InterPro" id="IPR027417">
    <property type="entry name" value="P-loop_NTPase"/>
</dbReference>
<dbReference type="PROSITE" id="PS00211">
    <property type="entry name" value="ABC_TRANSPORTER_1"/>
    <property type="match status" value="1"/>
</dbReference>
<evidence type="ECO:0000256" key="7">
    <source>
        <dbReference type="ARBA" id="ARBA00022741"/>
    </source>
</evidence>
<dbReference type="InterPro" id="IPR003593">
    <property type="entry name" value="AAA+_ATPase"/>
</dbReference>
<dbReference type="Gene3D" id="3.40.50.300">
    <property type="entry name" value="P-loop containing nucleotide triphosphate hydrolases"/>
    <property type="match status" value="2"/>
</dbReference>
<dbReference type="CDD" id="cd03244">
    <property type="entry name" value="ABCC_MRP_domain2"/>
    <property type="match status" value="1"/>
</dbReference>
<dbReference type="EC" id="7.6.2.2" evidence="3"/>
<evidence type="ECO:0000256" key="1">
    <source>
        <dbReference type="ARBA" id="ARBA00004141"/>
    </source>
</evidence>
<evidence type="ECO:0000256" key="12">
    <source>
        <dbReference type="ARBA" id="ARBA00034018"/>
    </source>
</evidence>
<evidence type="ECO:0000256" key="13">
    <source>
        <dbReference type="SAM" id="Phobius"/>
    </source>
</evidence>
<proteinExistence type="inferred from homology"/>
<keyword evidence="9" id="KW-1278">Translocase</keyword>
<dbReference type="Pfam" id="PF00005">
    <property type="entry name" value="ABC_tran"/>
    <property type="match status" value="2"/>
</dbReference>
<dbReference type="InterPro" id="IPR044746">
    <property type="entry name" value="ABCC_6TM_D1"/>
</dbReference>
<evidence type="ECO:0000256" key="9">
    <source>
        <dbReference type="ARBA" id="ARBA00022967"/>
    </source>
</evidence>
<dbReference type="PROSITE" id="PS50893">
    <property type="entry name" value="ABC_TRANSPORTER_2"/>
    <property type="match status" value="2"/>
</dbReference>
<dbReference type="SMART" id="SM00382">
    <property type="entry name" value="AAA"/>
    <property type="match status" value="2"/>
</dbReference>
<dbReference type="SUPFAM" id="SSF52540">
    <property type="entry name" value="P-loop containing nucleoside triphosphate hydrolases"/>
    <property type="match status" value="2"/>
</dbReference>
<dbReference type="Proteomes" id="UP000250235">
    <property type="component" value="Unassembled WGS sequence"/>
</dbReference>
<evidence type="ECO:0000259" key="14">
    <source>
        <dbReference type="PROSITE" id="PS50893"/>
    </source>
</evidence>
<dbReference type="GO" id="GO:0016020">
    <property type="term" value="C:membrane"/>
    <property type="evidence" value="ECO:0007669"/>
    <property type="project" value="UniProtKB-SubCell"/>
</dbReference>
<dbReference type="Pfam" id="PF00664">
    <property type="entry name" value="ABC_membrane"/>
    <property type="match status" value="2"/>
</dbReference>
<dbReference type="InterPro" id="IPR056228">
    <property type="entry name" value="ABCC10-like_N"/>
</dbReference>
<evidence type="ECO:0000256" key="6">
    <source>
        <dbReference type="ARBA" id="ARBA00022737"/>
    </source>
</evidence>
<feature type="transmembrane region" description="Helical" evidence="13">
    <location>
        <begin position="940"/>
        <end position="959"/>
    </location>
</feature>
<organism evidence="16 17">
    <name type="scientific">Dorcoceras hygrometricum</name>
    <dbReference type="NCBI Taxonomy" id="472368"/>
    <lineage>
        <taxon>Eukaryota</taxon>
        <taxon>Viridiplantae</taxon>
        <taxon>Streptophyta</taxon>
        <taxon>Embryophyta</taxon>
        <taxon>Tracheophyta</taxon>
        <taxon>Spermatophyta</taxon>
        <taxon>Magnoliopsida</taxon>
        <taxon>eudicotyledons</taxon>
        <taxon>Gunneridae</taxon>
        <taxon>Pentapetalae</taxon>
        <taxon>asterids</taxon>
        <taxon>lamiids</taxon>
        <taxon>Lamiales</taxon>
        <taxon>Gesneriaceae</taxon>
        <taxon>Didymocarpoideae</taxon>
        <taxon>Trichosporeae</taxon>
        <taxon>Loxocarpinae</taxon>
        <taxon>Dorcoceras</taxon>
    </lineage>
</organism>
<dbReference type="FunFam" id="1.20.1560.10:FF:000003">
    <property type="entry name" value="ABC transporter C family member 10"/>
    <property type="match status" value="1"/>
</dbReference>
<reference evidence="16 17" key="1">
    <citation type="journal article" date="2015" name="Proc. Natl. Acad. Sci. U.S.A.">
        <title>The resurrection genome of Boea hygrometrica: A blueprint for survival of dehydration.</title>
        <authorList>
            <person name="Xiao L."/>
            <person name="Yang G."/>
            <person name="Zhang L."/>
            <person name="Yang X."/>
            <person name="Zhao S."/>
            <person name="Ji Z."/>
            <person name="Zhou Q."/>
            <person name="Hu M."/>
            <person name="Wang Y."/>
            <person name="Chen M."/>
            <person name="Xu Y."/>
            <person name="Jin H."/>
            <person name="Xiao X."/>
            <person name="Hu G."/>
            <person name="Bao F."/>
            <person name="Hu Y."/>
            <person name="Wan P."/>
            <person name="Li L."/>
            <person name="Deng X."/>
            <person name="Kuang T."/>
            <person name="Xiang C."/>
            <person name="Zhu J.K."/>
            <person name="Oliver M.J."/>
            <person name="He Y."/>
        </authorList>
    </citation>
    <scope>NUCLEOTIDE SEQUENCE [LARGE SCALE GENOMIC DNA]</scope>
    <source>
        <strain evidence="17">cv. XS01</strain>
    </source>
</reference>
<dbReference type="GO" id="GO:0016887">
    <property type="term" value="F:ATP hydrolysis activity"/>
    <property type="evidence" value="ECO:0007669"/>
    <property type="project" value="InterPro"/>
</dbReference>
<feature type="domain" description="ABC transmembrane type-1" evidence="15">
    <location>
        <begin position="951"/>
        <end position="1220"/>
    </location>
</feature>
<dbReference type="PANTHER" id="PTHR24223:SF369">
    <property type="entry name" value="ABC TRANSPORTER C FAMILY MEMBER 10"/>
    <property type="match status" value="1"/>
</dbReference>
<keyword evidence="7" id="KW-0547">Nucleotide-binding</keyword>
<feature type="transmembrane region" description="Helical" evidence="13">
    <location>
        <begin position="310"/>
        <end position="335"/>
    </location>
</feature>
<dbReference type="InterPro" id="IPR011527">
    <property type="entry name" value="ABC1_TM_dom"/>
</dbReference>
<dbReference type="CDD" id="cd03250">
    <property type="entry name" value="ABCC_MRP_domain1"/>
    <property type="match status" value="1"/>
</dbReference>
<feature type="transmembrane region" description="Helical" evidence="13">
    <location>
        <begin position="1068"/>
        <end position="1090"/>
    </location>
</feature>
<feature type="transmembrane region" description="Helical" evidence="13">
    <location>
        <begin position="113"/>
        <end position="135"/>
    </location>
</feature>
<feature type="transmembrane region" description="Helical" evidence="13">
    <location>
        <begin position="39"/>
        <end position="58"/>
    </location>
</feature>
<name>A0A2Z7BGA4_9LAMI</name>
<keyword evidence="8" id="KW-0067">ATP-binding</keyword>
<dbReference type="Gene3D" id="1.20.1560.10">
    <property type="entry name" value="ABC transporter type 1, transmembrane domain"/>
    <property type="match status" value="2"/>
</dbReference>
<evidence type="ECO:0000259" key="15">
    <source>
        <dbReference type="PROSITE" id="PS50929"/>
    </source>
</evidence>
<evidence type="ECO:0000256" key="4">
    <source>
        <dbReference type="ARBA" id="ARBA00022448"/>
    </source>
</evidence>
<dbReference type="InterPro" id="IPR017871">
    <property type="entry name" value="ABC_transporter-like_CS"/>
</dbReference>
<dbReference type="InterPro" id="IPR050173">
    <property type="entry name" value="ABC_transporter_C-like"/>
</dbReference>
<evidence type="ECO:0000313" key="16">
    <source>
        <dbReference type="EMBL" id="KZV33463.1"/>
    </source>
</evidence>
<evidence type="ECO:0000256" key="10">
    <source>
        <dbReference type="ARBA" id="ARBA00022989"/>
    </source>
</evidence>
<dbReference type="InterPro" id="IPR044726">
    <property type="entry name" value="ABCC_6TM_D2"/>
</dbReference>
<evidence type="ECO:0000256" key="3">
    <source>
        <dbReference type="ARBA" id="ARBA00012191"/>
    </source>
</evidence>
<keyword evidence="10 13" id="KW-1133">Transmembrane helix</keyword>
<gene>
    <name evidence="16" type="ORF">F511_12977</name>
</gene>
<dbReference type="InterPro" id="IPR003439">
    <property type="entry name" value="ABC_transporter-like_ATP-bd"/>
</dbReference>
<evidence type="ECO:0000256" key="2">
    <source>
        <dbReference type="ARBA" id="ARBA00009726"/>
    </source>
</evidence>
<feature type="transmembrane region" description="Helical" evidence="13">
    <location>
        <begin position="979"/>
        <end position="1003"/>
    </location>
</feature>
<feature type="domain" description="ABC transporter" evidence="14">
    <location>
        <begin position="627"/>
        <end position="870"/>
    </location>
</feature>
<comment type="subcellular location">
    <subcellularLocation>
        <location evidence="1">Membrane</location>
        <topology evidence="1">Multi-pass membrane protein</topology>
    </subcellularLocation>
</comment>
<feature type="transmembrane region" description="Helical" evidence="13">
    <location>
        <begin position="536"/>
        <end position="557"/>
    </location>
</feature>
<keyword evidence="5 13" id="KW-0812">Transmembrane</keyword>
<dbReference type="FunFam" id="1.20.1560.10:FF:000002">
    <property type="entry name" value="ABC transporter C family member 5"/>
    <property type="match status" value="1"/>
</dbReference>
<accession>A0A2Z7BGA4</accession>
<evidence type="ECO:0000256" key="8">
    <source>
        <dbReference type="ARBA" id="ARBA00022840"/>
    </source>
</evidence>
<evidence type="ECO:0000256" key="11">
    <source>
        <dbReference type="ARBA" id="ARBA00023136"/>
    </source>
</evidence>
<comment type="similarity">
    <text evidence="2">Belongs to the ABC transporter superfamily. ABCC family. Conjugate transporter (TC 3.A.1.208) subfamily.</text>
</comment>
<dbReference type="PANTHER" id="PTHR24223">
    <property type="entry name" value="ATP-BINDING CASSETTE SUB-FAMILY C"/>
    <property type="match status" value="1"/>
</dbReference>
<comment type="catalytic activity">
    <reaction evidence="12">
        <text>ATP + H2O + xenobioticSide 1 = ADP + phosphate + xenobioticSide 2.</text>
        <dbReference type="EC" id="7.6.2.2"/>
    </reaction>
</comment>
<keyword evidence="11 13" id="KW-0472">Membrane</keyword>
<dbReference type="SUPFAM" id="SSF90123">
    <property type="entry name" value="ABC transporter transmembrane region"/>
    <property type="match status" value="2"/>
</dbReference>
<dbReference type="CDD" id="cd18580">
    <property type="entry name" value="ABC_6TM_ABCC_D2"/>
    <property type="match status" value="1"/>
</dbReference>
<feature type="domain" description="ABC transporter" evidence="14">
    <location>
        <begin position="1251"/>
        <end position="1484"/>
    </location>
</feature>
<sequence length="1498" mass="168038">MENLWTVFSGESNCSDSNKMPCGDDLDSPTHPSSCTSHLLSLCFDILLLITIVFSLVFKKPLKSSDMSASTSRISSLQIVSAIFNGFLALVYLSSGIWILEEKLRKAQDGAPLHSWITFMLHGLIWLVTGLIASLQGTRFRRSSLRFLSVLAFLCSGITCGFSLFLAISRKDMTFQKFLDVICFIGSCLLLLCTYRGYRHEGHVGCDDDDIRDPLLRSANNGGKTYSDSGLSPFAKARFLSTFTFWWLNPLMKMGREKTLADEDLPSLRVDDRAESCYLSYMEVLARSKQSDRLTEHEILKTIVLCHWRAIIISGFFALMKVLTISAGPLLLKAFIKVAEGKENFKYERYILVAVLFLTKILESISERQWYFRSRLIGLKVRSLLTAVIYQKQLRLSNLAKLNHSSGKIINYVTVDSYRIGEFPFWFHQIWTTSLQLCLAILILFQAVGLATIASMTVIILTVLCNSPLGKLQHKFQSKLMAAQDERLKKLSEAILNMKVLKLYAWETHFRKAIEWLRADEEKCLLAVQQSKSCNIFIFWLSPLLVSSATFATCYFLGIPLSSASVFTFVATLRLVQDPVKSIPDVIGVFIQAKVAFSRIAKFLGAPELESASVRVKSCMSDTSVCFRSATLSWDDNPSRPTLRNISLGVKPGDKIAICGEVGSGKSTFLAAILGEVPITTGTVSNYLLFVQLYTGEKQRKIRFEVQVHGTIAYVSQSAWIQSGSIRDNILFGSTFDNDKYQDTLDRCSLLKDLELLPYGDLTEIGERGINLSGGQKQRIQLARALYKDADIYLLDDPFSAVDAHTALSLFNEYVVEALSTKTVLLVTHQVDFLPTFDSILFMLDGEILHAAPYSQLLASSKEFQDLVNAHKETAGSERLPGRGSSQHLVSSSGEIRKNYAEMKVKTSDNDNQLIKKEEREVGDTGFRPYIIYLMQNKGYVFYSVMALCHLFYMLGQMMQNIWMAANVDTQNVTQLRLIVVYLLIGLTITVFLLCRVVSVVLLNIRSSRALFAQLLISLFRAPMSFYDSTPLGRILSRVSSDLSIVDLDVPFSLIFTSVATMNCYANLVMLTVITWQVLFVAIPMIFFAIRLQKYYFSSAREFMRINGTTKSSVANHVAESCAGVITIRAFKEEDRFSAKNLELIDNNGSPYFHYFSANEWLIQRLETLSAVVLSFAGLCMVLLPSGSFSPGFIGMALSYGLSLNVSLVFSINSQCNLSNYIVSVERLDQYMHIPSEAPEVIEGNRPPVNWPLEGEVRYRPNTPFVLHGISCKFKGGHKIGIVGRTGSGKTTLISALFRLVEPAGGKILVDGIDISTLGLHDLRCRFGIIPQDPTLFNGTVRYNMDPFHQHTEQELWEVLEKCQLKDTVQEKENGLDSSVLEDGSNWSVGQRQLLCLGRALLRRSKILVLDEATASIDNATDMILQKVIRKEFADCTVITVAHRIPTVMDCNMVLAISEGKLMEYDEPVKLMKREHSLFGQLVKEYWSTSRHDSAEQE</sequence>
<evidence type="ECO:0000313" key="17">
    <source>
        <dbReference type="Proteomes" id="UP000250235"/>
    </source>
</evidence>
<feature type="transmembrane region" description="Helical" evidence="13">
    <location>
        <begin position="79"/>
        <end position="101"/>
    </location>
</feature>
<feature type="transmembrane region" description="Helical" evidence="13">
    <location>
        <begin position="437"/>
        <end position="464"/>
    </location>
</feature>
<dbReference type="GO" id="GO:0008559">
    <property type="term" value="F:ABC-type xenobiotic transporter activity"/>
    <property type="evidence" value="ECO:0007669"/>
    <property type="project" value="UniProtKB-EC"/>
</dbReference>
<feature type="domain" description="ABC transmembrane type-1" evidence="15">
    <location>
        <begin position="312"/>
        <end position="592"/>
    </location>
</feature>
<dbReference type="CDD" id="cd18579">
    <property type="entry name" value="ABC_6TM_ABCC_D1"/>
    <property type="match status" value="1"/>
</dbReference>
<dbReference type="OrthoDB" id="6500128at2759"/>
<feature type="transmembrane region" description="Helical" evidence="13">
    <location>
        <begin position="174"/>
        <end position="193"/>
    </location>
</feature>
<keyword evidence="4" id="KW-0813">Transport</keyword>
<dbReference type="Pfam" id="PF24358">
    <property type="entry name" value="ABCC10_N"/>
    <property type="match status" value="1"/>
</dbReference>
<dbReference type="FunFam" id="3.40.50.300:FF:000973">
    <property type="entry name" value="Multidrug resistance-associated protein 4"/>
    <property type="match status" value="1"/>
</dbReference>
<dbReference type="PROSITE" id="PS50929">
    <property type="entry name" value="ABC_TM1F"/>
    <property type="match status" value="2"/>
</dbReference>
<dbReference type="FunFam" id="3.40.50.300:FF:000169">
    <property type="entry name" value="ABC transporter C family member 3"/>
    <property type="match status" value="1"/>
</dbReference>